<evidence type="ECO:0000313" key="2">
    <source>
        <dbReference type="Proteomes" id="UP000248688"/>
    </source>
</evidence>
<gene>
    <name evidence="1" type="ORF">DN752_23255</name>
</gene>
<dbReference type="OrthoDB" id="9853045at2"/>
<dbReference type="RefSeq" id="WP_112786195.1">
    <property type="nucleotide sequence ID" value="NZ_CP030041.1"/>
</dbReference>
<dbReference type="AlphaFoldDB" id="A0A2Z4IRA0"/>
<keyword evidence="2" id="KW-1185">Reference proteome</keyword>
<evidence type="ECO:0000313" key="1">
    <source>
        <dbReference type="EMBL" id="AWW32823.1"/>
    </source>
</evidence>
<proteinExistence type="predicted"/>
<dbReference type="KEGG" id="est:DN752_23255"/>
<reference evidence="1 2" key="1">
    <citation type="submission" date="2018-06" db="EMBL/GenBank/DDBJ databases">
        <title>Echinicola strongylocentroti sp. nov., isolated from a sea urchin Strongylocentrotus intermedius.</title>
        <authorList>
            <person name="Bae S.S."/>
        </authorList>
    </citation>
    <scope>NUCLEOTIDE SEQUENCE [LARGE SCALE GENOMIC DNA]</scope>
    <source>
        <strain evidence="1 2">MEBiC08714</strain>
    </source>
</reference>
<organism evidence="1 2">
    <name type="scientific">Echinicola strongylocentroti</name>
    <dbReference type="NCBI Taxonomy" id="1795355"/>
    <lineage>
        <taxon>Bacteria</taxon>
        <taxon>Pseudomonadati</taxon>
        <taxon>Bacteroidota</taxon>
        <taxon>Cytophagia</taxon>
        <taxon>Cytophagales</taxon>
        <taxon>Cyclobacteriaceae</taxon>
        <taxon>Echinicola</taxon>
    </lineage>
</organism>
<protein>
    <submittedName>
        <fullName evidence="1">Uncharacterized protein</fullName>
    </submittedName>
</protein>
<sequence>MSNVGKTINDHYCHGFGNTNENLSGSHIEAEGIDWIILRTPLSTPVFIDFSKHLNKKQALIASWCEVQRLHA</sequence>
<accession>A0A2Z4IRA0</accession>
<name>A0A2Z4IRA0_9BACT</name>
<dbReference type="EMBL" id="CP030041">
    <property type="protein sequence ID" value="AWW32823.1"/>
    <property type="molecule type" value="Genomic_DNA"/>
</dbReference>
<dbReference type="Proteomes" id="UP000248688">
    <property type="component" value="Chromosome"/>
</dbReference>